<evidence type="ECO:0000256" key="2">
    <source>
        <dbReference type="ARBA" id="ARBA00022670"/>
    </source>
</evidence>
<dbReference type="STRING" id="2094558.A0A314UL35"/>
<dbReference type="SMART" id="SM00848">
    <property type="entry name" value="Inhibitor_I29"/>
    <property type="match status" value="1"/>
</dbReference>
<dbReference type="InterPro" id="IPR025660">
    <property type="entry name" value="Pept_his_AS"/>
</dbReference>
<proteinExistence type="inferred from homology"/>
<evidence type="ECO:0000256" key="3">
    <source>
        <dbReference type="ARBA" id="ARBA00022729"/>
    </source>
</evidence>
<dbReference type="Pfam" id="PF00112">
    <property type="entry name" value="Peptidase_C1"/>
    <property type="match status" value="1"/>
</dbReference>
<protein>
    <recommendedName>
        <fullName evidence="8">Vignain</fullName>
    </recommendedName>
</protein>
<dbReference type="SUPFAM" id="SSF54001">
    <property type="entry name" value="Cysteine proteinases"/>
    <property type="match status" value="1"/>
</dbReference>
<keyword evidence="5" id="KW-0788">Thiol protease</keyword>
<dbReference type="InterPro" id="IPR013201">
    <property type="entry name" value="Prot_inhib_I29"/>
</dbReference>
<dbReference type="PRINTS" id="PR00705">
    <property type="entry name" value="PAPAIN"/>
</dbReference>
<dbReference type="InterPro" id="IPR038765">
    <property type="entry name" value="Papain-like_cys_pep_sf"/>
</dbReference>
<organism evidence="12 13">
    <name type="scientific">Prunus yedoensis var. nudiflora</name>
    <dbReference type="NCBI Taxonomy" id="2094558"/>
    <lineage>
        <taxon>Eukaryota</taxon>
        <taxon>Viridiplantae</taxon>
        <taxon>Streptophyta</taxon>
        <taxon>Embryophyta</taxon>
        <taxon>Tracheophyta</taxon>
        <taxon>Spermatophyta</taxon>
        <taxon>Magnoliopsida</taxon>
        <taxon>eudicotyledons</taxon>
        <taxon>Gunneridae</taxon>
        <taxon>Pentapetalae</taxon>
        <taxon>rosids</taxon>
        <taxon>fabids</taxon>
        <taxon>Rosales</taxon>
        <taxon>Rosaceae</taxon>
        <taxon>Amygdaloideae</taxon>
        <taxon>Amygdaleae</taxon>
        <taxon>Prunus</taxon>
    </lineage>
</organism>
<dbReference type="CDD" id="cd02248">
    <property type="entry name" value="Peptidase_C1A"/>
    <property type="match status" value="1"/>
</dbReference>
<feature type="domain" description="Cathepsin propeptide inhibitor" evidence="11">
    <location>
        <begin position="40"/>
        <end position="97"/>
    </location>
</feature>
<feature type="domain" description="Peptidase C1A papain C-terminal" evidence="10">
    <location>
        <begin position="124"/>
        <end position="339"/>
    </location>
</feature>
<evidence type="ECO:0000256" key="9">
    <source>
        <dbReference type="SAM" id="SignalP"/>
    </source>
</evidence>
<evidence type="ECO:0000256" key="6">
    <source>
        <dbReference type="ARBA" id="ARBA00023157"/>
    </source>
</evidence>
<dbReference type="InterPro" id="IPR025661">
    <property type="entry name" value="Pept_asp_AS"/>
</dbReference>
<dbReference type="SMART" id="SM00645">
    <property type="entry name" value="Pept_C1"/>
    <property type="match status" value="1"/>
</dbReference>
<dbReference type="PROSITE" id="PS00640">
    <property type="entry name" value="THIOL_PROTEASE_ASN"/>
    <property type="match status" value="1"/>
</dbReference>
<reference evidence="12 13" key="1">
    <citation type="submission" date="2018-02" db="EMBL/GenBank/DDBJ databases">
        <title>Draft genome of wild Prunus yedoensis var. nudiflora.</title>
        <authorList>
            <person name="Baek S."/>
            <person name="Kim J.-H."/>
            <person name="Choi K."/>
            <person name="Kim G.-B."/>
            <person name="Cho A."/>
            <person name="Jang H."/>
            <person name="Shin C.-H."/>
            <person name="Yu H.-J."/>
            <person name="Mun J.-H."/>
        </authorList>
    </citation>
    <scope>NUCLEOTIDE SEQUENCE [LARGE SCALE GENOMIC DNA]</scope>
    <source>
        <strain evidence="13">cv. Jeju island</strain>
        <tissue evidence="12">Leaf</tissue>
    </source>
</reference>
<evidence type="ECO:0000259" key="11">
    <source>
        <dbReference type="SMART" id="SM00848"/>
    </source>
</evidence>
<dbReference type="OrthoDB" id="938611at2759"/>
<keyword evidence="4" id="KW-0378">Hydrolase</keyword>
<dbReference type="InterPro" id="IPR000169">
    <property type="entry name" value="Pept_cys_AS"/>
</dbReference>
<dbReference type="GO" id="GO:0006508">
    <property type="term" value="P:proteolysis"/>
    <property type="evidence" value="ECO:0007669"/>
    <property type="project" value="UniProtKB-KW"/>
</dbReference>
<evidence type="ECO:0000256" key="4">
    <source>
        <dbReference type="ARBA" id="ARBA00022801"/>
    </source>
</evidence>
<dbReference type="PROSITE" id="PS00639">
    <property type="entry name" value="THIOL_PROTEASE_HIS"/>
    <property type="match status" value="1"/>
</dbReference>
<keyword evidence="3 9" id="KW-0732">Signal</keyword>
<evidence type="ECO:0000313" key="12">
    <source>
        <dbReference type="EMBL" id="PQM38233.1"/>
    </source>
</evidence>
<dbReference type="InterPro" id="IPR013128">
    <property type="entry name" value="Peptidase_C1A"/>
</dbReference>
<comment type="caution">
    <text evidence="12">The sequence shown here is derived from an EMBL/GenBank/DDBJ whole genome shotgun (WGS) entry which is preliminary data.</text>
</comment>
<keyword evidence="2 12" id="KW-0645">Protease</keyword>
<name>A0A314UL35_PRUYE</name>
<evidence type="ECO:0000256" key="1">
    <source>
        <dbReference type="ARBA" id="ARBA00008455"/>
    </source>
</evidence>
<dbReference type="PANTHER" id="PTHR12411">
    <property type="entry name" value="CYSTEINE PROTEASE FAMILY C1-RELATED"/>
    <property type="match status" value="1"/>
</dbReference>
<gene>
    <name evidence="12" type="ORF">Pyn_25291</name>
</gene>
<dbReference type="FunFam" id="3.90.70.10:FF:000023">
    <property type="entry name" value="Senescence-specific cysteine protease SAG39"/>
    <property type="match status" value="1"/>
</dbReference>
<evidence type="ECO:0000256" key="7">
    <source>
        <dbReference type="ARBA" id="ARBA00023180"/>
    </source>
</evidence>
<dbReference type="AlphaFoldDB" id="A0A314UL35"/>
<dbReference type="PROSITE" id="PS00139">
    <property type="entry name" value="THIOL_PROTEASE_CYS"/>
    <property type="match status" value="1"/>
</dbReference>
<evidence type="ECO:0000313" key="13">
    <source>
        <dbReference type="Proteomes" id="UP000250321"/>
    </source>
</evidence>
<feature type="chain" id="PRO_5018667962" description="Vignain" evidence="9">
    <location>
        <begin position="24"/>
        <end position="340"/>
    </location>
</feature>
<evidence type="ECO:0000256" key="8">
    <source>
        <dbReference type="ARBA" id="ARBA00069575"/>
    </source>
</evidence>
<feature type="signal peptide" evidence="9">
    <location>
        <begin position="1"/>
        <end position="23"/>
    </location>
</feature>
<sequence>MKFIKQLWRCVCLVLILMLGTLSSEGTSRSLQDTSMYEKYEQWMVRYGREYDDVIEKQKRFEIFKKNVAYIESSNSDANKSYKLSVNQFADQTNEEVKASRNGFKGREYSTKTTSFKYENVTVVPSTMDWRSKGAVTPMKDQGQCGSCWAFAAVAAVEGITQLTTGKLISLSEQEVVDCDINGEDIGCGGGYPDGAFEFIYQNQGISSEASYNYTGVDGRCNTQATHAANITGYEDVPASNEEALLKAVANQPVSVCIDAGEYDFMYYKSGVFTGSCGLEIDHCVTAIGYGISDDGTKYWLLKNSWGTEWGEEGYMRMQRDVYAKEGLCGVAMFGSYPVT</sequence>
<dbReference type="Pfam" id="PF08246">
    <property type="entry name" value="Inhibitor_I29"/>
    <property type="match status" value="1"/>
</dbReference>
<dbReference type="GO" id="GO:0008234">
    <property type="term" value="F:cysteine-type peptidase activity"/>
    <property type="evidence" value="ECO:0007669"/>
    <property type="project" value="UniProtKB-KW"/>
</dbReference>
<dbReference type="EMBL" id="PJQY01003334">
    <property type="protein sequence ID" value="PQM38233.1"/>
    <property type="molecule type" value="Genomic_DNA"/>
</dbReference>
<keyword evidence="7" id="KW-0325">Glycoprotein</keyword>
<dbReference type="Proteomes" id="UP000250321">
    <property type="component" value="Unassembled WGS sequence"/>
</dbReference>
<evidence type="ECO:0000259" key="10">
    <source>
        <dbReference type="SMART" id="SM00645"/>
    </source>
</evidence>
<dbReference type="InterPro" id="IPR039417">
    <property type="entry name" value="Peptidase_C1A_papain-like"/>
</dbReference>
<comment type="similarity">
    <text evidence="1">Belongs to the peptidase C1 family.</text>
</comment>
<keyword evidence="13" id="KW-1185">Reference proteome</keyword>
<evidence type="ECO:0000256" key="5">
    <source>
        <dbReference type="ARBA" id="ARBA00022807"/>
    </source>
</evidence>
<dbReference type="InterPro" id="IPR000668">
    <property type="entry name" value="Peptidase_C1A_C"/>
</dbReference>
<keyword evidence="6" id="KW-1015">Disulfide bond</keyword>
<accession>A0A314UL35</accession>
<dbReference type="Gene3D" id="3.90.70.10">
    <property type="entry name" value="Cysteine proteinases"/>
    <property type="match status" value="1"/>
</dbReference>